<organism evidence="10">
    <name type="scientific">Bellilinea caldifistulae</name>
    <dbReference type="NCBI Taxonomy" id="360411"/>
    <lineage>
        <taxon>Bacteria</taxon>
        <taxon>Bacillati</taxon>
        <taxon>Chloroflexota</taxon>
        <taxon>Anaerolineae</taxon>
        <taxon>Anaerolineales</taxon>
        <taxon>Anaerolineaceae</taxon>
        <taxon>Bellilinea</taxon>
    </lineage>
</organism>
<feature type="domain" description="Peripheral subunit-binding (PSBD)" evidence="9">
    <location>
        <begin position="120"/>
        <end position="157"/>
    </location>
</feature>
<dbReference type="InterPro" id="IPR001078">
    <property type="entry name" value="2-oxoacid_DH_actylTfrase"/>
</dbReference>
<dbReference type="InterPro" id="IPR023213">
    <property type="entry name" value="CAT-like_dom_sf"/>
</dbReference>
<feature type="region of interest" description="Disordered" evidence="7">
    <location>
        <begin position="195"/>
        <end position="214"/>
    </location>
</feature>
<reference evidence="10" key="1">
    <citation type="journal article" date="2020" name="mSystems">
        <title>Genome- and Community-Level Interaction Insights into Carbon Utilization and Element Cycling Functions of Hydrothermarchaeota in Hydrothermal Sediment.</title>
        <authorList>
            <person name="Zhou Z."/>
            <person name="Liu Y."/>
            <person name="Xu W."/>
            <person name="Pan J."/>
            <person name="Luo Z.H."/>
            <person name="Li M."/>
        </authorList>
    </citation>
    <scope>NUCLEOTIDE SEQUENCE [LARGE SCALE GENOMIC DNA]</scope>
    <source>
        <strain evidence="10">SpSt-556</strain>
    </source>
</reference>
<name>A0A7C4Q0T9_9CHLR</name>
<accession>A0A7C4Q0T9</accession>
<dbReference type="GO" id="GO:0016407">
    <property type="term" value="F:acetyltransferase activity"/>
    <property type="evidence" value="ECO:0007669"/>
    <property type="project" value="TreeGrafter"/>
</dbReference>
<evidence type="ECO:0000256" key="3">
    <source>
        <dbReference type="ARBA" id="ARBA00022679"/>
    </source>
</evidence>
<dbReference type="PANTHER" id="PTHR43178:SF5">
    <property type="entry name" value="LIPOAMIDE ACYLTRANSFERASE COMPONENT OF BRANCHED-CHAIN ALPHA-KETO ACID DEHYDROGENASE COMPLEX, MITOCHONDRIAL"/>
    <property type="match status" value="1"/>
</dbReference>
<dbReference type="SUPFAM" id="SSF51230">
    <property type="entry name" value="Single hybrid motif"/>
    <property type="match status" value="1"/>
</dbReference>
<dbReference type="GO" id="GO:0005737">
    <property type="term" value="C:cytoplasm"/>
    <property type="evidence" value="ECO:0007669"/>
    <property type="project" value="TreeGrafter"/>
</dbReference>
<gene>
    <name evidence="10" type="ORF">ENT17_02990</name>
</gene>
<dbReference type="InterPro" id="IPR050743">
    <property type="entry name" value="2-oxoacid_DH_E2_comp"/>
</dbReference>
<dbReference type="Pfam" id="PF00198">
    <property type="entry name" value="2-oxoacid_dh"/>
    <property type="match status" value="1"/>
</dbReference>
<dbReference type="Gene3D" id="3.30.559.10">
    <property type="entry name" value="Chloramphenicol acetyltransferase-like domain"/>
    <property type="match status" value="1"/>
</dbReference>
<dbReference type="GO" id="GO:0031405">
    <property type="term" value="F:lipoic acid binding"/>
    <property type="evidence" value="ECO:0007669"/>
    <property type="project" value="TreeGrafter"/>
</dbReference>
<dbReference type="PANTHER" id="PTHR43178">
    <property type="entry name" value="DIHYDROLIPOAMIDE ACETYLTRANSFERASE COMPONENT OF PYRUVATE DEHYDROGENASE COMPLEX"/>
    <property type="match status" value="1"/>
</dbReference>
<dbReference type="PROSITE" id="PS51826">
    <property type="entry name" value="PSBD"/>
    <property type="match status" value="1"/>
</dbReference>
<dbReference type="CDD" id="cd06849">
    <property type="entry name" value="lipoyl_domain"/>
    <property type="match status" value="1"/>
</dbReference>
<dbReference type="EC" id="2.3.1.-" evidence="6"/>
<dbReference type="PROSITE" id="PS50968">
    <property type="entry name" value="BIOTINYL_LIPOYL"/>
    <property type="match status" value="1"/>
</dbReference>
<dbReference type="EMBL" id="DSXR01000039">
    <property type="protein sequence ID" value="HGS86564.1"/>
    <property type="molecule type" value="Genomic_DNA"/>
</dbReference>
<comment type="caution">
    <text evidence="10">The sequence shown here is derived from an EMBL/GenBank/DDBJ whole genome shotgun (WGS) entry which is preliminary data.</text>
</comment>
<evidence type="ECO:0000259" key="8">
    <source>
        <dbReference type="PROSITE" id="PS50968"/>
    </source>
</evidence>
<dbReference type="SUPFAM" id="SSF52777">
    <property type="entry name" value="CoA-dependent acyltransferases"/>
    <property type="match status" value="1"/>
</dbReference>
<evidence type="ECO:0000256" key="2">
    <source>
        <dbReference type="ARBA" id="ARBA00007317"/>
    </source>
</evidence>
<dbReference type="InterPro" id="IPR000089">
    <property type="entry name" value="Biotin_lipoyl"/>
</dbReference>
<evidence type="ECO:0000256" key="4">
    <source>
        <dbReference type="ARBA" id="ARBA00022823"/>
    </source>
</evidence>
<evidence type="ECO:0000256" key="1">
    <source>
        <dbReference type="ARBA" id="ARBA00001938"/>
    </source>
</evidence>
<dbReference type="Pfam" id="PF02817">
    <property type="entry name" value="E3_binding"/>
    <property type="match status" value="1"/>
</dbReference>
<comment type="similarity">
    <text evidence="2 6">Belongs to the 2-oxoacid dehydrogenase family.</text>
</comment>
<protein>
    <recommendedName>
        <fullName evidence="6">Dihydrolipoamide acetyltransferase component of pyruvate dehydrogenase complex</fullName>
        <ecNumber evidence="6">2.3.1.-</ecNumber>
    </recommendedName>
</protein>
<dbReference type="Pfam" id="PF00364">
    <property type="entry name" value="Biotin_lipoyl"/>
    <property type="match status" value="1"/>
</dbReference>
<feature type="domain" description="Lipoyl-binding" evidence="8">
    <location>
        <begin position="2"/>
        <end position="77"/>
    </location>
</feature>
<dbReference type="AlphaFoldDB" id="A0A7C4Q0T9"/>
<dbReference type="SUPFAM" id="SSF47005">
    <property type="entry name" value="Peripheral subunit-binding domain of 2-oxo acid dehydrogenase complex"/>
    <property type="match status" value="1"/>
</dbReference>
<dbReference type="InterPro" id="IPR004167">
    <property type="entry name" value="PSBD"/>
</dbReference>
<evidence type="ECO:0000259" key="9">
    <source>
        <dbReference type="PROSITE" id="PS51826"/>
    </source>
</evidence>
<keyword evidence="3 6" id="KW-0808">Transferase</keyword>
<dbReference type="InterPro" id="IPR011053">
    <property type="entry name" value="Single_hybrid_motif"/>
</dbReference>
<dbReference type="InterPro" id="IPR036625">
    <property type="entry name" value="E3-bd_dom_sf"/>
</dbReference>
<sequence>MATKVIMPQLGESVVEGTVTRWLKEEGETVEEFESLLEVNTDKVDSEIPSPAAGTLLKIVVPEGETVKAGTVIAWIGEPGESIPDEGGAGRLPAAEKPGETQPVPSVAVPAPGRDQDLGFISPVVARLAQEYQVDLSQIKGTGQGGRITKKDVLAYLEQREKQPESEQPAIWETPGEGDLFRPTELMFPAGQPAVEAKPPAAPQPPVGTSTGSRLIPHTKIRKNIAEHMVFSKRTAAHVTTVMEADLKQVVAHREANKAVFARDGVNLTYTAYFAAATIAALKAYPQVNSSWSEEGLLLHSEINLGIAVSLGEEGLIVPVIRRADGLSLLGLARAINDLASRARAHRLLPDEVKGGTFSITNHGISGSLFATPIINQPQCGILGVGAIQKRAVVVEGDAIAVRPMVYLSFTFDHRILDGALADGFLAKVVETLQNWSG</sequence>
<proteinExistence type="inferred from homology"/>
<keyword evidence="5 6" id="KW-0012">Acyltransferase</keyword>
<dbReference type="InterPro" id="IPR003016">
    <property type="entry name" value="2-oxoA_DH_lipoyl-BS"/>
</dbReference>
<dbReference type="Gene3D" id="2.40.50.100">
    <property type="match status" value="1"/>
</dbReference>
<feature type="region of interest" description="Disordered" evidence="7">
    <location>
        <begin position="78"/>
        <end position="104"/>
    </location>
</feature>
<dbReference type="Gene3D" id="4.10.320.10">
    <property type="entry name" value="E3-binding domain"/>
    <property type="match status" value="1"/>
</dbReference>
<evidence type="ECO:0000256" key="7">
    <source>
        <dbReference type="SAM" id="MobiDB-lite"/>
    </source>
</evidence>
<evidence type="ECO:0000256" key="6">
    <source>
        <dbReference type="RuleBase" id="RU003423"/>
    </source>
</evidence>
<evidence type="ECO:0000313" key="10">
    <source>
        <dbReference type="EMBL" id="HGS86564.1"/>
    </source>
</evidence>
<keyword evidence="4 6" id="KW-0450">Lipoyl</keyword>
<comment type="cofactor">
    <cofactor evidence="1 6">
        <name>(R)-lipoate</name>
        <dbReference type="ChEBI" id="CHEBI:83088"/>
    </cofactor>
</comment>
<dbReference type="PROSITE" id="PS00189">
    <property type="entry name" value="LIPOYL"/>
    <property type="match status" value="1"/>
</dbReference>
<evidence type="ECO:0000256" key="5">
    <source>
        <dbReference type="ARBA" id="ARBA00023315"/>
    </source>
</evidence>